<evidence type="ECO:0000313" key="2">
    <source>
        <dbReference type="Proteomes" id="UP000694565"/>
    </source>
</evidence>
<sequence length="136" mass="15483">MSMSMSLLWGTGSPPCWAGDGHKHKLLSFKKGEHNIPGSLGKSIPEDSWLPAFKHGDNILNESSATCLYKLVKCWCNKLVPDSPAEQALMYQRMMKVIYYEWGFSKILNVCLLFRLPVSNWPNMTNMRDRRSTKAS</sequence>
<proteinExistence type="predicted"/>
<evidence type="ECO:0000313" key="1">
    <source>
        <dbReference type="Ensembl" id="ENSCLMP00005003980.1"/>
    </source>
</evidence>
<dbReference type="AlphaFoldDB" id="A0A8C2WQ20"/>
<reference evidence="1" key="2">
    <citation type="submission" date="2025-09" db="UniProtKB">
        <authorList>
            <consortium name="Ensembl"/>
        </authorList>
    </citation>
    <scope>IDENTIFICATION</scope>
</reference>
<dbReference type="Ensembl" id="ENSCLMT00005004317.1">
    <property type="protein sequence ID" value="ENSCLMP00005003980.1"/>
    <property type="gene ID" value="ENSCLMG00005002237.1"/>
</dbReference>
<keyword evidence="2" id="KW-1185">Reference proteome</keyword>
<reference evidence="1" key="1">
    <citation type="submission" date="2025-08" db="UniProtKB">
        <authorList>
            <consortium name="Ensembl"/>
        </authorList>
    </citation>
    <scope>IDENTIFICATION</scope>
</reference>
<dbReference type="Proteomes" id="UP000694565">
    <property type="component" value="Unplaced"/>
</dbReference>
<accession>A0A8C2WQ20</accession>
<protein>
    <submittedName>
        <fullName evidence="1">Uncharacterized protein</fullName>
    </submittedName>
</protein>
<name>A0A8C2WQ20_CYCLU</name>
<organism evidence="1 2">
    <name type="scientific">Cyclopterus lumpus</name>
    <name type="common">Lumpsucker</name>
    <dbReference type="NCBI Taxonomy" id="8103"/>
    <lineage>
        <taxon>Eukaryota</taxon>
        <taxon>Metazoa</taxon>
        <taxon>Chordata</taxon>
        <taxon>Craniata</taxon>
        <taxon>Vertebrata</taxon>
        <taxon>Euteleostomi</taxon>
        <taxon>Actinopterygii</taxon>
        <taxon>Neopterygii</taxon>
        <taxon>Teleostei</taxon>
        <taxon>Neoteleostei</taxon>
        <taxon>Acanthomorphata</taxon>
        <taxon>Eupercaria</taxon>
        <taxon>Perciformes</taxon>
        <taxon>Cottioidei</taxon>
        <taxon>Cottales</taxon>
        <taxon>Cyclopteridae</taxon>
        <taxon>Cyclopterus</taxon>
    </lineage>
</organism>